<evidence type="ECO:0000256" key="1">
    <source>
        <dbReference type="SAM" id="SignalP"/>
    </source>
</evidence>
<accession>A0A1I1DHF5</accession>
<protein>
    <submittedName>
        <fullName evidence="2">Uncharacterized protein</fullName>
    </submittedName>
</protein>
<feature type="chain" id="PRO_5011698394" evidence="1">
    <location>
        <begin position="25"/>
        <end position="204"/>
    </location>
</feature>
<proteinExistence type="predicted"/>
<evidence type="ECO:0000313" key="3">
    <source>
        <dbReference type="Proteomes" id="UP000199438"/>
    </source>
</evidence>
<evidence type="ECO:0000313" key="2">
    <source>
        <dbReference type="EMBL" id="SFB72488.1"/>
    </source>
</evidence>
<dbReference type="Proteomes" id="UP000199438">
    <property type="component" value="Unassembled WGS sequence"/>
</dbReference>
<dbReference type="RefSeq" id="WP_092539602.1">
    <property type="nucleotide sequence ID" value="NZ_FOKV01000001.1"/>
</dbReference>
<dbReference type="AlphaFoldDB" id="A0A1I1DHF5"/>
<organism evidence="2 3">
    <name type="scientific">Zunongwangia mangrovi</name>
    <dbReference type="NCBI Taxonomy" id="1334022"/>
    <lineage>
        <taxon>Bacteria</taxon>
        <taxon>Pseudomonadati</taxon>
        <taxon>Bacteroidota</taxon>
        <taxon>Flavobacteriia</taxon>
        <taxon>Flavobacteriales</taxon>
        <taxon>Flavobacteriaceae</taxon>
        <taxon>Zunongwangia</taxon>
    </lineage>
</organism>
<reference evidence="3" key="1">
    <citation type="submission" date="2016-10" db="EMBL/GenBank/DDBJ databases">
        <authorList>
            <person name="Varghese N."/>
            <person name="Submissions S."/>
        </authorList>
    </citation>
    <scope>NUCLEOTIDE SEQUENCE [LARGE SCALE GENOMIC DNA]</scope>
    <source>
        <strain evidence="3">DSM 24499</strain>
    </source>
</reference>
<dbReference type="STRING" id="1334022.SAMN04487907_101269"/>
<keyword evidence="3" id="KW-1185">Reference proteome</keyword>
<keyword evidence="1" id="KW-0732">Signal</keyword>
<dbReference type="EMBL" id="FOKV01000001">
    <property type="protein sequence ID" value="SFB72488.1"/>
    <property type="molecule type" value="Genomic_DNA"/>
</dbReference>
<gene>
    <name evidence="2" type="ORF">SAMN04487907_101269</name>
</gene>
<name>A0A1I1DHF5_9FLAO</name>
<sequence>MKRFVFLALCSFLTPVLFSSITVAQETTITEKFEKADQEFSKTEASKQFELSVSKELIAISEAVATANEDQILTNHPTLPKLLDEFVDHARYEHINYVPILQKLEKVAFIQANHNFLGAVLEKGKTIVLNEFLLERPKLLKVVFFHTMGTLYEVATTDNPGHAIMGEHWVNDSKHEWIAEEVMKRPYWRTRYFKKLAEKHGTSI</sequence>
<feature type="signal peptide" evidence="1">
    <location>
        <begin position="1"/>
        <end position="24"/>
    </location>
</feature>